<comment type="caution">
    <text evidence="4">The sequence shown here is derived from an EMBL/GenBank/DDBJ whole genome shotgun (WGS) entry which is preliminary data.</text>
</comment>
<evidence type="ECO:0000259" key="3">
    <source>
        <dbReference type="PROSITE" id="PS50222"/>
    </source>
</evidence>
<gene>
    <name evidence="4" type="ORF">BASA50_003416</name>
</gene>
<dbReference type="InterPro" id="IPR002048">
    <property type="entry name" value="EF_hand_dom"/>
</dbReference>
<keyword evidence="5" id="KW-1185">Reference proteome</keyword>
<evidence type="ECO:0000256" key="1">
    <source>
        <dbReference type="ARBA" id="ARBA00022737"/>
    </source>
</evidence>
<name>A0ABQ8FIL8_9FUNG</name>
<dbReference type="Pfam" id="PF13833">
    <property type="entry name" value="EF-hand_8"/>
    <property type="match status" value="1"/>
</dbReference>
<organism evidence="4 5">
    <name type="scientific">Batrachochytrium salamandrivorans</name>
    <dbReference type="NCBI Taxonomy" id="1357716"/>
    <lineage>
        <taxon>Eukaryota</taxon>
        <taxon>Fungi</taxon>
        <taxon>Fungi incertae sedis</taxon>
        <taxon>Chytridiomycota</taxon>
        <taxon>Chytridiomycota incertae sedis</taxon>
        <taxon>Chytridiomycetes</taxon>
        <taxon>Rhizophydiales</taxon>
        <taxon>Rhizophydiales incertae sedis</taxon>
        <taxon>Batrachochytrium</taxon>
    </lineage>
</organism>
<evidence type="ECO:0000313" key="5">
    <source>
        <dbReference type="Proteomes" id="UP001648503"/>
    </source>
</evidence>
<accession>A0ABQ8FIL8</accession>
<dbReference type="InterPro" id="IPR018247">
    <property type="entry name" value="EF_Hand_1_Ca_BS"/>
</dbReference>
<dbReference type="PROSITE" id="PS50222">
    <property type="entry name" value="EF_HAND_2"/>
    <property type="match status" value="2"/>
</dbReference>
<sequence length="225" mass="25122">MSPARRFQLSNDAVAQITESFNSFDIHGIGRISKEEARICMRSLDYDTSKYEFSQVMLAVGVKPICESVRRDQFILAMRNHEADKYAQSEMSLLFQTISAMGRISSPLAQPHAIRGGYREYNSETVPTGSFSPTMGSGSIKGGPDIQKILQIRSHTPTPVQPILRSSAILTHDRLRKIAEIVGEPMSDSNLRDMMEEADKDGDGCITLDDFLRVMRKTVISLLFS</sequence>
<dbReference type="CDD" id="cd00051">
    <property type="entry name" value="EFh"/>
    <property type="match status" value="1"/>
</dbReference>
<dbReference type="PANTHER" id="PTHR23048">
    <property type="entry name" value="MYOSIN LIGHT CHAIN 1, 3"/>
    <property type="match status" value="1"/>
</dbReference>
<reference evidence="4 5" key="1">
    <citation type="submission" date="2021-02" db="EMBL/GenBank/DDBJ databases">
        <title>Variation within the Batrachochytrium salamandrivorans European outbreak.</title>
        <authorList>
            <person name="Kelly M."/>
            <person name="Pasmans F."/>
            <person name="Shea T.P."/>
            <person name="Munoz J.F."/>
            <person name="Carranza S."/>
            <person name="Cuomo C.A."/>
            <person name="Martel A."/>
        </authorList>
    </citation>
    <scope>NUCLEOTIDE SEQUENCE [LARGE SCALE GENOMIC DNA]</scope>
    <source>
        <strain evidence="4 5">AMFP18/2</strain>
    </source>
</reference>
<dbReference type="Gene3D" id="1.10.238.10">
    <property type="entry name" value="EF-hand"/>
    <property type="match status" value="2"/>
</dbReference>
<keyword evidence="1" id="KW-0677">Repeat</keyword>
<dbReference type="PANTHER" id="PTHR23048:SF59">
    <property type="entry name" value="EF-HAND SUPERFAMILY PROTEIN"/>
    <property type="match status" value="1"/>
</dbReference>
<dbReference type="SMART" id="SM00054">
    <property type="entry name" value="EFh"/>
    <property type="match status" value="2"/>
</dbReference>
<dbReference type="InterPro" id="IPR050230">
    <property type="entry name" value="CALM/Myosin/TropC-like"/>
</dbReference>
<dbReference type="Proteomes" id="UP001648503">
    <property type="component" value="Unassembled WGS sequence"/>
</dbReference>
<feature type="domain" description="EF-hand" evidence="3">
    <location>
        <begin position="12"/>
        <end position="47"/>
    </location>
</feature>
<dbReference type="SUPFAM" id="SSF47473">
    <property type="entry name" value="EF-hand"/>
    <property type="match status" value="1"/>
</dbReference>
<protein>
    <recommendedName>
        <fullName evidence="3">EF-hand domain-containing protein</fullName>
    </recommendedName>
</protein>
<evidence type="ECO:0000256" key="2">
    <source>
        <dbReference type="ARBA" id="ARBA00022837"/>
    </source>
</evidence>
<evidence type="ECO:0000313" key="4">
    <source>
        <dbReference type="EMBL" id="KAH6598910.1"/>
    </source>
</evidence>
<keyword evidence="2" id="KW-0106">Calcium</keyword>
<dbReference type="PROSITE" id="PS00018">
    <property type="entry name" value="EF_HAND_1"/>
    <property type="match status" value="1"/>
</dbReference>
<feature type="domain" description="EF-hand" evidence="3">
    <location>
        <begin position="186"/>
        <end position="221"/>
    </location>
</feature>
<dbReference type="InterPro" id="IPR011992">
    <property type="entry name" value="EF-hand-dom_pair"/>
</dbReference>
<proteinExistence type="predicted"/>
<dbReference type="EMBL" id="JAFCIX010000093">
    <property type="protein sequence ID" value="KAH6598910.1"/>
    <property type="molecule type" value="Genomic_DNA"/>
</dbReference>